<dbReference type="InterPro" id="IPR035952">
    <property type="entry name" value="Rhomboid-like_sf"/>
</dbReference>
<feature type="transmembrane region" description="Helical" evidence="7">
    <location>
        <begin position="42"/>
        <end position="69"/>
    </location>
</feature>
<feature type="transmembrane region" description="Helical" evidence="7">
    <location>
        <begin position="81"/>
        <end position="102"/>
    </location>
</feature>
<gene>
    <name evidence="9" type="ORF">CIG1485E_0854</name>
</gene>
<keyword evidence="3 7" id="KW-0812">Transmembrane</keyword>
<dbReference type="Gene3D" id="1.20.1540.10">
    <property type="entry name" value="Rhomboid-like"/>
    <property type="match status" value="1"/>
</dbReference>
<keyword evidence="6 7" id="KW-0472">Membrane</keyword>
<evidence type="ECO:0000256" key="4">
    <source>
        <dbReference type="ARBA" id="ARBA00022801"/>
    </source>
</evidence>
<dbReference type="EMBL" id="CP009043">
    <property type="protein sequence ID" value="AII14692.1"/>
    <property type="molecule type" value="Genomic_DNA"/>
</dbReference>
<dbReference type="GO" id="GO:0004252">
    <property type="term" value="F:serine-type endopeptidase activity"/>
    <property type="evidence" value="ECO:0007669"/>
    <property type="project" value="InterPro"/>
</dbReference>
<evidence type="ECO:0000256" key="5">
    <source>
        <dbReference type="ARBA" id="ARBA00022989"/>
    </source>
</evidence>
<dbReference type="eggNOG" id="COG0705">
    <property type="taxonomic scope" value="Bacteria"/>
</dbReference>
<comment type="similarity">
    <text evidence="2">Belongs to the peptidase S54 family.</text>
</comment>
<dbReference type="HOGENOM" id="CLU_055068_4_2_7"/>
<name>A0A076FB23_9BACT</name>
<feature type="transmembrane region" description="Helical" evidence="7">
    <location>
        <begin position="132"/>
        <end position="147"/>
    </location>
</feature>
<dbReference type="GO" id="GO:0016020">
    <property type="term" value="C:membrane"/>
    <property type="evidence" value="ECO:0007669"/>
    <property type="project" value="UniProtKB-SubCell"/>
</dbReference>
<keyword evidence="4" id="KW-0378">Hydrolase</keyword>
<reference evidence="10" key="1">
    <citation type="journal article" date="2014" name="Genome Announc.">
        <title>Complete Genome Sequence of Campylobacter iguaniorum Strain 1485ET, Isolated from a Bearded Dragon (Pogona vitticeps).</title>
        <authorList>
            <person name="Gilbert M.J."/>
            <person name="Miller W.G."/>
            <person name="Yee E."/>
            <person name="Kik M."/>
            <person name="Wagenaar J.A."/>
            <person name="Duim B."/>
        </authorList>
    </citation>
    <scope>NUCLEOTIDE SEQUENCE [LARGE SCALE GENOMIC DNA]</scope>
    <source>
        <strain evidence="10">1485E</strain>
    </source>
</reference>
<feature type="domain" description="Peptidase S54 rhomboid" evidence="8">
    <location>
        <begin position="40"/>
        <end position="170"/>
    </location>
</feature>
<dbReference type="OrthoDB" id="9813074at2"/>
<dbReference type="Pfam" id="PF01694">
    <property type="entry name" value="Rhomboid"/>
    <property type="match status" value="1"/>
</dbReference>
<evidence type="ECO:0000313" key="10">
    <source>
        <dbReference type="Proteomes" id="UP000028486"/>
    </source>
</evidence>
<organism evidence="9 10">
    <name type="scientific">Campylobacter iguaniorum</name>
    <dbReference type="NCBI Taxonomy" id="1244531"/>
    <lineage>
        <taxon>Bacteria</taxon>
        <taxon>Pseudomonadati</taxon>
        <taxon>Campylobacterota</taxon>
        <taxon>Epsilonproteobacteria</taxon>
        <taxon>Campylobacterales</taxon>
        <taxon>Campylobacteraceae</taxon>
        <taxon>Campylobacter</taxon>
    </lineage>
</organism>
<dbReference type="PANTHER" id="PTHR43731:SF14">
    <property type="entry name" value="PRESENILIN-ASSOCIATED RHOMBOID-LIKE PROTEIN, MITOCHONDRIAL"/>
    <property type="match status" value="1"/>
</dbReference>
<evidence type="ECO:0000256" key="7">
    <source>
        <dbReference type="SAM" id="Phobius"/>
    </source>
</evidence>
<evidence type="ECO:0000256" key="2">
    <source>
        <dbReference type="ARBA" id="ARBA00009045"/>
    </source>
</evidence>
<evidence type="ECO:0000256" key="3">
    <source>
        <dbReference type="ARBA" id="ARBA00022692"/>
    </source>
</evidence>
<protein>
    <submittedName>
        <fullName evidence="9">Hypothetical membrane protein (Rhomboid family)</fullName>
    </submittedName>
</protein>
<evidence type="ECO:0000256" key="1">
    <source>
        <dbReference type="ARBA" id="ARBA00004141"/>
    </source>
</evidence>
<dbReference type="PANTHER" id="PTHR43731">
    <property type="entry name" value="RHOMBOID PROTEASE"/>
    <property type="match status" value="1"/>
</dbReference>
<dbReference type="KEGG" id="caj:CIG1485E_0854"/>
<evidence type="ECO:0000259" key="8">
    <source>
        <dbReference type="Pfam" id="PF01694"/>
    </source>
</evidence>
<dbReference type="SUPFAM" id="SSF144091">
    <property type="entry name" value="Rhomboid-like"/>
    <property type="match status" value="1"/>
</dbReference>
<feature type="transmembrane region" description="Helical" evidence="7">
    <location>
        <begin position="108"/>
        <end position="125"/>
    </location>
</feature>
<evidence type="ECO:0000313" key="9">
    <source>
        <dbReference type="EMBL" id="AII14692.1"/>
    </source>
</evidence>
<dbReference type="InterPro" id="IPR022764">
    <property type="entry name" value="Peptidase_S54_rhomboid_dom"/>
</dbReference>
<dbReference type="AlphaFoldDB" id="A0A076FB23"/>
<dbReference type="RefSeq" id="WP_038454089.1">
    <property type="nucleotide sequence ID" value="NZ_CP009043.1"/>
</dbReference>
<feature type="transmembrane region" description="Helical" evidence="7">
    <location>
        <begin position="5"/>
        <end position="22"/>
    </location>
</feature>
<keyword evidence="5 7" id="KW-1133">Transmembrane helix</keyword>
<keyword evidence="10" id="KW-1185">Reference proteome</keyword>
<proteinExistence type="inferred from homology"/>
<accession>A0A076FB23</accession>
<evidence type="ECO:0000256" key="6">
    <source>
        <dbReference type="ARBA" id="ARBA00023136"/>
    </source>
</evidence>
<dbReference type="Proteomes" id="UP000028486">
    <property type="component" value="Chromosome"/>
</dbReference>
<sequence length="173" mass="19400">MAVTPILIAVNAVIYFLQYFVYDPFGFGMYFGLNKLFFAGAYWQILTTMFLHGSLTHIIMNMAVLFQFGTIFERYLGGVKFLLLYMIGGVLTSLLSLSYLFINPTVNLVGASGAICVLLGFMANLDRYSRKGLIIALLLMSFAPLLLGMNIAWYAHLFGFGIGYLAGYMRIFR</sequence>
<dbReference type="PATRIC" id="fig|1244531.5.peg.848"/>
<dbReference type="STRING" id="1244531.CIG2463D_0853"/>
<comment type="subcellular location">
    <subcellularLocation>
        <location evidence="1">Membrane</location>
        <topology evidence="1">Multi-pass membrane protein</topology>
    </subcellularLocation>
</comment>
<dbReference type="InterPro" id="IPR050925">
    <property type="entry name" value="Rhomboid_protease_S54"/>
</dbReference>